<dbReference type="EMBL" id="CM047899">
    <property type="protein sequence ID" value="KAJ0102346.1"/>
    <property type="molecule type" value="Genomic_DNA"/>
</dbReference>
<dbReference type="Proteomes" id="UP001164250">
    <property type="component" value="Chromosome 3"/>
</dbReference>
<evidence type="ECO:0000313" key="1">
    <source>
        <dbReference type="EMBL" id="KAJ0102346.1"/>
    </source>
</evidence>
<comment type="caution">
    <text evidence="1">The sequence shown here is derived from an EMBL/GenBank/DDBJ whole genome shotgun (WGS) entry which is preliminary data.</text>
</comment>
<accession>A0ACC1BTN7</accession>
<sequence>MASNFLRLVQFFLLLAIVIAGDPDITTDFVVPTNYSVGAINPPHTHPRSAELLLGLVHYQSNDDPKQPSVAVSAFTPSPVPPTTKLQSPNPSICLLITVNHSHRRQRTAPTSNDHHNHLVTRGAPVPPKLNYKPRRPKTTTTVELVHRRFKSSILSYSTTSSPPPVQQGNASSNSVDLSLKLSQFNVCRLLPTEASVAVV</sequence>
<reference evidence="2" key="1">
    <citation type="journal article" date="2023" name="G3 (Bethesda)">
        <title>Genome assembly and association tests identify interacting loci associated with vigor, precocity, and sex in interspecific pistachio rootstocks.</title>
        <authorList>
            <person name="Palmer W."/>
            <person name="Jacygrad E."/>
            <person name="Sagayaradj S."/>
            <person name="Cavanaugh K."/>
            <person name="Han R."/>
            <person name="Bertier L."/>
            <person name="Beede B."/>
            <person name="Kafkas S."/>
            <person name="Golino D."/>
            <person name="Preece J."/>
            <person name="Michelmore R."/>
        </authorList>
    </citation>
    <scope>NUCLEOTIDE SEQUENCE [LARGE SCALE GENOMIC DNA]</scope>
</reference>
<organism evidence="1 2">
    <name type="scientific">Pistacia atlantica</name>
    <dbReference type="NCBI Taxonomy" id="434234"/>
    <lineage>
        <taxon>Eukaryota</taxon>
        <taxon>Viridiplantae</taxon>
        <taxon>Streptophyta</taxon>
        <taxon>Embryophyta</taxon>
        <taxon>Tracheophyta</taxon>
        <taxon>Spermatophyta</taxon>
        <taxon>Magnoliopsida</taxon>
        <taxon>eudicotyledons</taxon>
        <taxon>Gunneridae</taxon>
        <taxon>Pentapetalae</taxon>
        <taxon>rosids</taxon>
        <taxon>malvids</taxon>
        <taxon>Sapindales</taxon>
        <taxon>Anacardiaceae</taxon>
        <taxon>Pistacia</taxon>
    </lineage>
</organism>
<name>A0ACC1BTN7_9ROSI</name>
<protein>
    <submittedName>
        <fullName evidence="1">Uncharacterized protein</fullName>
    </submittedName>
</protein>
<gene>
    <name evidence="1" type="ORF">Patl1_05217</name>
</gene>
<proteinExistence type="predicted"/>
<keyword evidence="2" id="KW-1185">Reference proteome</keyword>
<evidence type="ECO:0000313" key="2">
    <source>
        <dbReference type="Proteomes" id="UP001164250"/>
    </source>
</evidence>